<dbReference type="AlphaFoldDB" id="A0A4U7B0P9"/>
<gene>
    <name evidence="3" type="ORF">C1H76_4250</name>
</gene>
<comment type="caution">
    <text evidence="3">The sequence shown here is derived from an EMBL/GenBank/DDBJ whole genome shotgun (WGS) entry which is preliminary data.</text>
</comment>
<evidence type="ECO:0000259" key="2">
    <source>
        <dbReference type="SMART" id="SM00717"/>
    </source>
</evidence>
<feature type="compositionally biased region" description="Low complexity" evidence="1">
    <location>
        <begin position="179"/>
        <end position="201"/>
    </location>
</feature>
<dbReference type="Pfam" id="PF13921">
    <property type="entry name" value="Myb_DNA-bind_6"/>
    <property type="match status" value="1"/>
</dbReference>
<evidence type="ECO:0000313" key="4">
    <source>
        <dbReference type="Proteomes" id="UP000308133"/>
    </source>
</evidence>
<organism evidence="3 4">
    <name type="scientific">Elsinoe australis</name>
    <dbReference type="NCBI Taxonomy" id="40998"/>
    <lineage>
        <taxon>Eukaryota</taxon>
        <taxon>Fungi</taxon>
        <taxon>Dikarya</taxon>
        <taxon>Ascomycota</taxon>
        <taxon>Pezizomycotina</taxon>
        <taxon>Dothideomycetes</taxon>
        <taxon>Dothideomycetidae</taxon>
        <taxon>Myriangiales</taxon>
        <taxon>Elsinoaceae</taxon>
        <taxon>Elsinoe</taxon>
    </lineage>
</organism>
<feature type="region of interest" description="Disordered" evidence="1">
    <location>
        <begin position="137"/>
        <end position="238"/>
    </location>
</feature>
<feature type="compositionally biased region" description="Low complexity" evidence="1">
    <location>
        <begin position="137"/>
        <end position="156"/>
    </location>
</feature>
<dbReference type="SUPFAM" id="SSF46689">
    <property type="entry name" value="Homeodomain-like"/>
    <property type="match status" value="1"/>
</dbReference>
<evidence type="ECO:0000313" key="3">
    <source>
        <dbReference type="EMBL" id="TKX23185.1"/>
    </source>
</evidence>
<feature type="compositionally biased region" description="Polar residues" evidence="1">
    <location>
        <begin position="1"/>
        <end position="10"/>
    </location>
</feature>
<feature type="region of interest" description="Disordered" evidence="1">
    <location>
        <begin position="333"/>
        <end position="355"/>
    </location>
</feature>
<dbReference type="GO" id="GO:0003677">
    <property type="term" value="F:DNA binding"/>
    <property type="evidence" value="ECO:0007669"/>
    <property type="project" value="UniProtKB-KW"/>
</dbReference>
<dbReference type="CDD" id="cd00167">
    <property type="entry name" value="SANT"/>
    <property type="match status" value="1"/>
</dbReference>
<name>A0A4U7B0P9_9PEZI</name>
<sequence length="355" mass="39314">MSAPPSQGMSPASIFSLDSTLPQTQGIPSRQLSLSSGSQYGSPNDSMQASMQSNKFDEQGNFLAEFPSPQLGQQQSASPSGLGLQFDMAQRRQQAQNAAFSFGFQLQSQQMQRPTQMTPAQFNQLQQQQQQQLLQLRQQQQQVPQPQLSQQQQQQQQHHHHRLPTTSAPSHFTPSGERSSSTSLTNLPLPGPSTLNPLTTTDPSGGVGGGGAESSHVEVVGRPGMPSPAPKPKGPKIKFTPEDDALLVELKETKNLTWKQIADFFPGRSSGTLQVRYCTKLKEKRAEWSGEMVEKLKIAMRDYENDRWRVISNRVGSGVSAAACREKALELEELERLDQPQMHEDDSEDEEMMQE</sequence>
<dbReference type="Gene3D" id="1.10.10.60">
    <property type="entry name" value="Homeodomain-like"/>
    <property type="match status" value="2"/>
</dbReference>
<accession>A0A4U7B0P9</accession>
<feature type="compositionally biased region" description="Low complexity" evidence="1">
    <location>
        <begin position="29"/>
        <end position="42"/>
    </location>
</feature>
<feature type="compositionally biased region" description="Polar residues" evidence="1">
    <location>
        <begin position="164"/>
        <end position="178"/>
    </location>
</feature>
<dbReference type="EMBL" id="PTQR01000054">
    <property type="protein sequence ID" value="TKX23185.1"/>
    <property type="molecule type" value="Genomic_DNA"/>
</dbReference>
<dbReference type="InterPro" id="IPR001005">
    <property type="entry name" value="SANT/Myb"/>
</dbReference>
<evidence type="ECO:0000256" key="1">
    <source>
        <dbReference type="SAM" id="MobiDB-lite"/>
    </source>
</evidence>
<feature type="region of interest" description="Disordered" evidence="1">
    <location>
        <begin position="1"/>
        <end position="81"/>
    </location>
</feature>
<proteinExistence type="predicted"/>
<protein>
    <submittedName>
        <fullName evidence="3">Myb-like DNA-binding domain-containing protein 4</fullName>
    </submittedName>
</protein>
<feature type="domain" description="Myb-like" evidence="2">
    <location>
        <begin position="284"/>
        <end position="334"/>
    </location>
</feature>
<dbReference type="InterPro" id="IPR009057">
    <property type="entry name" value="Homeodomain-like_sf"/>
</dbReference>
<reference evidence="3 4" key="1">
    <citation type="submission" date="2018-02" db="EMBL/GenBank/DDBJ databases">
        <title>Draft genome sequences of Elsinoe sp., causing black scab on jojoba.</title>
        <authorList>
            <person name="Stodart B."/>
            <person name="Jeffress S."/>
            <person name="Ash G."/>
            <person name="Arun Chinnappa K."/>
        </authorList>
    </citation>
    <scope>NUCLEOTIDE SEQUENCE [LARGE SCALE GENOMIC DNA]</scope>
    <source>
        <strain evidence="3 4">Hillstone_2</strain>
    </source>
</reference>
<dbReference type="Proteomes" id="UP000308133">
    <property type="component" value="Unassembled WGS sequence"/>
</dbReference>
<keyword evidence="3" id="KW-0238">DNA-binding</keyword>
<feature type="compositionally biased region" description="Polar residues" evidence="1">
    <location>
        <begin position="43"/>
        <end position="54"/>
    </location>
</feature>
<feature type="compositionally biased region" description="Polar residues" evidence="1">
    <location>
        <begin position="70"/>
        <end position="79"/>
    </location>
</feature>
<dbReference type="SMART" id="SM00717">
    <property type="entry name" value="SANT"/>
    <property type="match status" value="2"/>
</dbReference>
<feature type="compositionally biased region" description="Polar residues" evidence="1">
    <location>
        <begin position="16"/>
        <end position="28"/>
    </location>
</feature>
<feature type="compositionally biased region" description="Acidic residues" evidence="1">
    <location>
        <begin position="345"/>
        <end position="355"/>
    </location>
</feature>
<feature type="compositionally biased region" description="Basic and acidic residues" evidence="1">
    <location>
        <begin position="333"/>
        <end position="344"/>
    </location>
</feature>
<feature type="domain" description="Myb-like" evidence="2">
    <location>
        <begin position="235"/>
        <end position="283"/>
    </location>
</feature>